<proteinExistence type="predicted"/>
<comment type="caution">
    <text evidence="2">The sequence shown here is derived from an EMBL/GenBank/DDBJ whole genome shotgun (WGS) entry which is preliminary data.</text>
</comment>
<organism evidence="2 3">
    <name type="scientific">Coprococcus comes ATCC 27758</name>
    <dbReference type="NCBI Taxonomy" id="470146"/>
    <lineage>
        <taxon>Bacteria</taxon>
        <taxon>Bacillati</taxon>
        <taxon>Bacillota</taxon>
        <taxon>Clostridia</taxon>
        <taxon>Lachnospirales</taxon>
        <taxon>Lachnospiraceae</taxon>
        <taxon>Coprococcus</taxon>
    </lineage>
</organism>
<dbReference type="Pfam" id="PF01541">
    <property type="entry name" value="GIY-YIG"/>
    <property type="match status" value="1"/>
</dbReference>
<dbReference type="PROSITE" id="PS50164">
    <property type="entry name" value="GIY_YIG"/>
    <property type="match status" value="1"/>
</dbReference>
<dbReference type="EMBL" id="ABVR01000041">
    <property type="protein sequence ID" value="EEG89678.1"/>
    <property type="molecule type" value="Genomic_DNA"/>
</dbReference>
<dbReference type="Gene3D" id="3.40.1440.10">
    <property type="entry name" value="GIY-YIG endonuclease"/>
    <property type="match status" value="1"/>
</dbReference>
<evidence type="ECO:0000259" key="1">
    <source>
        <dbReference type="PROSITE" id="PS50164"/>
    </source>
</evidence>
<accession>C0BA36</accession>
<evidence type="ECO:0000313" key="2">
    <source>
        <dbReference type="EMBL" id="EEG89678.1"/>
    </source>
</evidence>
<sequence length="64" mass="7464">MNRKQHIIQVPEVKRVGVYAIHNKVTDKYYVGSSSNVNSRLKTHRSNIEKLYGSNMKMDEDLKN</sequence>
<feature type="domain" description="GIY-YIG" evidence="1">
    <location>
        <begin position="14"/>
        <end position="64"/>
    </location>
</feature>
<reference evidence="2 3" key="2">
    <citation type="submission" date="2009-03" db="EMBL/GenBank/DDBJ databases">
        <title>Draft genome sequence of Coprococcus comes (ATCC 27758).</title>
        <authorList>
            <person name="Sudarsanam P."/>
            <person name="Ley R."/>
            <person name="Guruge J."/>
            <person name="Turnbaugh P.J."/>
            <person name="Mahowald M."/>
            <person name="Liep D."/>
            <person name="Gordon J."/>
        </authorList>
    </citation>
    <scope>NUCLEOTIDE SEQUENCE [LARGE SCALE GENOMIC DNA]</scope>
    <source>
        <strain evidence="2 3">ATCC 27758</strain>
    </source>
</reference>
<dbReference type="InterPro" id="IPR000305">
    <property type="entry name" value="GIY-YIG_endonuc"/>
</dbReference>
<name>C0BA36_9FIRM</name>
<dbReference type="AlphaFoldDB" id="C0BA36"/>
<reference evidence="2 3" key="1">
    <citation type="submission" date="2009-02" db="EMBL/GenBank/DDBJ databases">
        <authorList>
            <person name="Fulton L."/>
            <person name="Clifton S."/>
            <person name="Fulton B."/>
            <person name="Xu J."/>
            <person name="Minx P."/>
            <person name="Pepin K.H."/>
            <person name="Johnson M."/>
            <person name="Bhonagiri V."/>
            <person name="Nash W.E."/>
            <person name="Mardis E.R."/>
            <person name="Wilson R.K."/>
        </authorList>
    </citation>
    <scope>NUCLEOTIDE SEQUENCE [LARGE SCALE GENOMIC DNA]</scope>
    <source>
        <strain evidence="2 3">ATCC 27758</strain>
    </source>
</reference>
<dbReference type="Proteomes" id="UP000003793">
    <property type="component" value="Unassembled WGS sequence"/>
</dbReference>
<dbReference type="InterPro" id="IPR035901">
    <property type="entry name" value="GIY-YIG_endonuc_sf"/>
</dbReference>
<dbReference type="SUPFAM" id="SSF82771">
    <property type="entry name" value="GIY-YIG endonuclease"/>
    <property type="match status" value="1"/>
</dbReference>
<protein>
    <recommendedName>
        <fullName evidence="1">GIY-YIG domain-containing protein</fullName>
    </recommendedName>
</protein>
<evidence type="ECO:0000313" key="3">
    <source>
        <dbReference type="Proteomes" id="UP000003793"/>
    </source>
</evidence>
<dbReference type="HOGENOM" id="CLU_2860026_0_0_9"/>
<gene>
    <name evidence="2" type="ORF">COPCOM_02663</name>
</gene>